<proteinExistence type="predicted"/>
<gene>
    <name evidence="2" type="ORF">GOODEAATRI_020543</name>
</gene>
<protein>
    <submittedName>
        <fullName evidence="2">Uncharacterized protein</fullName>
    </submittedName>
</protein>
<reference evidence="2 3" key="1">
    <citation type="submission" date="2021-06" db="EMBL/GenBank/DDBJ databases">
        <authorList>
            <person name="Palmer J.M."/>
        </authorList>
    </citation>
    <scope>NUCLEOTIDE SEQUENCE [LARGE SCALE GENOMIC DNA]</scope>
    <source>
        <strain evidence="2 3">GA_2019</strain>
        <tissue evidence="2">Muscle</tissue>
    </source>
</reference>
<dbReference type="EMBL" id="JAHRIO010091883">
    <property type="protein sequence ID" value="MEQ2188989.1"/>
    <property type="molecule type" value="Genomic_DNA"/>
</dbReference>
<sequence length="105" mass="11405">MLNCSSSGQMSQADASLPPPLSSSSPLLQEFCKNNLKSSSQKLVCYRMPLTIRGIKFGEGFSCTAQSLWRCLSLAVCQGCKTAKQLKRMSGLLSTDTKPPETCYC</sequence>
<keyword evidence="3" id="KW-1185">Reference proteome</keyword>
<feature type="compositionally biased region" description="Polar residues" evidence="1">
    <location>
        <begin position="1"/>
        <end position="14"/>
    </location>
</feature>
<feature type="region of interest" description="Disordered" evidence="1">
    <location>
        <begin position="1"/>
        <end position="22"/>
    </location>
</feature>
<organism evidence="2 3">
    <name type="scientific">Goodea atripinnis</name>
    <dbReference type="NCBI Taxonomy" id="208336"/>
    <lineage>
        <taxon>Eukaryota</taxon>
        <taxon>Metazoa</taxon>
        <taxon>Chordata</taxon>
        <taxon>Craniata</taxon>
        <taxon>Vertebrata</taxon>
        <taxon>Euteleostomi</taxon>
        <taxon>Actinopterygii</taxon>
        <taxon>Neopterygii</taxon>
        <taxon>Teleostei</taxon>
        <taxon>Neoteleostei</taxon>
        <taxon>Acanthomorphata</taxon>
        <taxon>Ovalentaria</taxon>
        <taxon>Atherinomorphae</taxon>
        <taxon>Cyprinodontiformes</taxon>
        <taxon>Goodeidae</taxon>
        <taxon>Goodea</taxon>
    </lineage>
</organism>
<comment type="caution">
    <text evidence="2">The sequence shown here is derived from an EMBL/GenBank/DDBJ whole genome shotgun (WGS) entry which is preliminary data.</text>
</comment>
<evidence type="ECO:0000256" key="1">
    <source>
        <dbReference type="SAM" id="MobiDB-lite"/>
    </source>
</evidence>
<evidence type="ECO:0000313" key="3">
    <source>
        <dbReference type="Proteomes" id="UP001476798"/>
    </source>
</evidence>
<evidence type="ECO:0000313" key="2">
    <source>
        <dbReference type="EMBL" id="MEQ2188989.1"/>
    </source>
</evidence>
<name>A0ABV0PZN5_9TELE</name>
<accession>A0ABV0PZN5</accession>
<dbReference type="Proteomes" id="UP001476798">
    <property type="component" value="Unassembled WGS sequence"/>
</dbReference>